<evidence type="ECO:0000313" key="5">
    <source>
        <dbReference type="Proteomes" id="UP000003964"/>
    </source>
</evidence>
<accession>D6LEA6</accession>
<dbReference type="AlphaFoldDB" id="D6LEA6"/>
<dbReference type="Gene3D" id="3.30.200.120">
    <property type="match status" value="1"/>
</dbReference>
<dbReference type="RefSeq" id="WP_008820074.1">
    <property type="nucleotide sequence ID" value="NZ_GG770381.1"/>
</dbReference>
<proteinExistence type="predicted"/>
<dbReference type="EMBL" id="GG770381">
    <property type="protein sequence ID" value="EFG28491.2"/>
    <property type="molecule type" value="Genomic_DNA"/>
</dbReference>
<evidence type="ECO:0000259" key="3">
    <source>
        <dbReference type="Pfam" id="PF07804"/>
    </source>
</evidence>
<evidence type="ECO:0000256" key="1">
    <source>
        <dbReference type="ARBA" id="ARBA00022679"/>
    </source>
</evidence>
<organism evidence="4 5">
    <name type="scientific">Fusobacterium periodonticum 1_1_41FAA</name>
    <dbReference type="NCBI Taxonomy" id="469621"/>
    <lineage>
        <taxon>Bacteria</taxon>
        <taxon>Fusobacteriati</taxon>
        <taxon>Fusobacteriota</taxon>
        <taxon>Fusobacteriia</taxon>
        <taxon>Fusobacteriales</taxon>
        <taxon>Fusobacteriaceae</taxon>
        <taxon>Fusobacterium</taxon>
    </lineage>
</organism>
<dbReference type="Gene3D" id="1.10.1070.20">
    <property type="match status" value="1"/>
</dbReference>
<dbReference type="Proteomes" id="UP000003964">
    <property type="component" value="Unassembled WGS sequence"/>
</dbReference>
<keyword evidence="1" id="KW-0808">Transferase</keyword>
<evidence type="ECO:0000256" key="2">
    <source>
        <dbReference type="ARBA" id="ARBA00022777"/>
    </source>
</evidence>
<dbReference type="GO" id="GO:0016301">
    <property type="term" value="F:kinase activity"/>
    <property type="evidence" value="ECO:0007669"/>
    <property type="project" value="UniProtKB-KW"/>
</dbReference>
<keyword evidence="2" id="KW-0418">Kinase</keyword>
<reference evidence="4 5" key="1">
    <citation type="submission" date="2010-03" db="EMBL/GenBank/DDBJ databases">
        <title>The Genome Sequence of Fusobacterium sp. 1_1_41FAA.</title>
        <authorList>
            <consortium name="The Broad Institute Genome Sequencing Platform"/>
            <person name="Ward D."/>
            <person name="Earl A."/>
            <person name="Feldgarden M."/>
            <person name="Gevers D."/>
            <person name="Young S.K."/>
            <person name="Zeng Q."/>
            <person name="Koehrsen M."/>
            <person name="Alvarado L."/>
            <person name="Berlin A."/>
            <person name="Borenstein D."/>
            <person name="Chapman S."/>
            <person name="Chen Z."/>
            <person name="Engels R."/>
            <person name="Freedman E."/>
            <person name="Gellesch M."/>
            <person name="Goldberg J."/>
            <person name="Griggs A."/>
            <person name="Gujja S."/>
            <person name="Heilman E."/>
            <person name="Heiman D."/>
            <person name="Hepburn T."/>
            <person name="Howarth C."/>
            <person name="Jen D."/>
            <person name="Larson L."/>
            <person name="Mehta T."/>
            <person name="Park D."/>
            <person name="Pearson M."/>
            <person name="Richards J."/>
            <person name="Roberts A."/>
            <person name="Saif S."/>
            <person name="Shea T."/>
            <person name="Shenoy N."/>
            <person name="Sisk P."/>
            <person name="Stolte C."/>
            <person name="Sykes S."/>
            <person name="Walk T."/>
            <person name="White J."/>
            <person name="Yandava C."/>
            <person name="Strauss J.C."/>
            <person name="Ambrose C.E."/>
            <person name="Allen-Vercoe E."/>
            <person name="Haas B."/>
            <person name="Henn M.R."/>
            <person name="Nusbaum C."/>
            <person name="Birren B."/>
        </authorList>
    </citation>
    <scope>NUCLEOTIDE SEQUENCE [LARGE SCALE GENOMIC DNA]</scope>
    <source>
        <strain evidence="4 5">1_1_41FAA</strain>
    </source>
</reference>
<protein>
    <recommendedName>
        <fullName evidence="3">HipA-like C-terminal domain-containing protein</fullName>
    </recommendedName>
</protein>
<name>D6LEA6_9FUSO</name>
<evidence type="ECO:0000313" key="4">
    <source>
        <dbReference type="EMBL" id="EFG28491.2"/>
    </source>
</evidence>
<dbReference type="InterPro" id="IPR012893">
    <property type="entry name" value="HipA-like_C"/>
</dbReference>
<dbReference type="Pfam" id="PF07804">
    <property type="entry name" value="HipA_C"/>
    <property type="match status" value="1"/>
</dbReference>
<feature type="domain" description="HipA-like C-terminal" evidence="3">
    <location>
        <begin position="43"/>
        <end position="228"/>
    </location>
</feature>
<gene>
    <name evidence="4" type="ORF">HMPREF0400_00041</name>
</gene>
<sequence>MKLSKKSIQKAKIELIDFSNCEFSTKSYEESSMKKNAIIFKDEKYLLKYMEKNKARHYQDIKNQKETYFNSVYSEYISCHIGKMIGLDIQDTIIGFEKENNKLKGIQYIPCVACKDFCKSGENIVNFERIFEIVNRKENKRYNDENFNDVLKVIEKQEFIDKNKLKENFLDMFVFDSFIGNFDRNLKNFGIIENEKDKTYRIAPIFDCASSLHPKANRKRIKFLANSYKKNSQVVYEYPLSPNSYFKDDDGTKINYFDFLVNNSFNYNSDIAKSIVKIVPKLIELNNNGGIYDILDKLDGMIIPERIEVITKELNFKVDEMFIPTLEISKELLNKEIDKFMLKDYSRFNEYNKEEKREFLSEIKNILEMQKLLIKNNSNNFDTKDLYQRVDEFLESKNTKDMKAVFSYLEKNNFPIDYIDHFEEKFRLEIEKIAENKEKSNNLKEINEDEEIEKKKEFDITDNL</sequence>